<dbReference type="GO" id="GO:0005737">
    <property type="term" value="C:cytoplasm"/>
    <property type="evidence" value="ECO:0007669"/>
    <property type="project" value="UniProtKB-SubCell"/>
</dbReference>
<accession>A0A2N7PQ41</accession>
<feature type="binding site" evidence="5">
    <location>
        <position position="104"/>
    </location>
    <ligand>
        <name>S-adenosyl-L-methionine</name>
        <dbReference type="ChEBI" id="CHEBI:59789"/>
    </ligand>
</feature>
<reference evidence="6 7" key="1">
    <citation type="submission" date="2018-01" db="EMBL/GenBank/DDBJ databases">
        <title>Metagenomic assembled genomes from two thermal pools in the Uzon Caldera, Kamchatka, Russia.</title>
        <authorList>
            <person name="Wilkins L."/>
            <person name="Ettinger C."/>
        </authorList>
    </citation>
    <scope>NUCLEOTIDE SEQUENCE [LARGE SCALE GENOMIC DNA]</scope>
    <source>
        <strain evidence="6">ZAV-08</strain>
    </source>
</reference>
<keyword evidence="1 5" id="KW-0489">Methyltransferase</keyword>
<dbReference type="SUPFAM" id="SSF75217">
    <property type="entry name" value="alpha/beta knot"/>
    <property type="match status" value="1"/>
</dbReference>
<dbReference type="InterPro" id="IPR029028">
    <property type="entry name" value="Alpha/beta_knot_MTases"/>
</dbReference>
<keyword evidence="5" id="KW-0698">rRNA processing</keyword>
<dbReference type="HAMAP" id="MF_00658">
    <property type="entry name" value="23SrRNA_methyltr_H"/>
    <property type="match status" value="1"/>
</dbReference>
<feature type="binding site" evidence="5">
    <location>
        <begin position="123"/>
        <end position="128"/>
    </location>
    <ligand>
        <name>S-adenosyl-L-methionine</name>
        <dbReference type="ChEBI" id="CHEBI:59789"/>
    </ligand>
</feature>
<dbReference type="AlphaFoldDB" id="A0A2N7PQ41"/>
<comment type="subunit">
    <text evidence="5">Homodimer.</text>
</comment>
<comment type="subcellular location">
    <subcellularLocation>
        <location evidence="5">Cytoplasm</location>
    </subcellularLocation>
</comment>
<comment type="catalytic activity">
    <reaction evidence="5">
        <text>pseudouridine(1915) in 23S rRNA + S-adenosyl-L-methionine = N(3)-methylpseudouridine(1915) in 23S rRNA + S-adenosyl-L-homocysteine + H(+)</text>
        <dbReference type="Rhea" id="RHEA:42752"/>
        <dbReference type="Rhea" id="RHEA-COMP:10221"/>
        <dbReference type="Rhea" id="RHEA-COMP:10222"/>
        <dbReference type="ChEBI" id="CHEBI:15378"/>
        <dbReference type="ChEBI" id="CHEBI:57856"/>
        <dbReference type="ChEBI" id="CHEBI:59789"/>
        <dbReference type="ChEBI" id="CHEBI:65314"/>
        <dbReference type="ChEBI" id="CHEBI:74486"/>
        <dbReference type="EC" id="2.1.1.177"/>
    </reaction>
</comment>
<protein>
    <recommendedName>
        <fullName evidence="5">Ribosomal RNA large subunit methyltransferase H</fullName>
        <ecNumber evidence="5">2.1.1.177</ecNumber>
    </recommendedName>
    <alternativeName>
        <fullName evidence="5">23S rRNA (pseudouridine1915-N3)-methyltransferase</fullName>
    </alternativeName>
    <alternativeName>
        <fullName evidence="5">23S rRNA m3Psi1915 methyltransferase</fullName>
    </alternativeName>
    <alternativeName>
        <fullName evidence="5">rRNA (pseudouridine-N3-)-methyltransferase RlmH</fullName>
    </alternativeName>
</protein>
<dbReference type="CDD" id="cd18081">
    <property type="entry name" value="RlmH-like"/>
    <property type="match status" value="1"/>
</dbReference>
<dbReference type="Gene3D" id="3.40.1280.10">
    <property type="match status" value="1"/>
</dbReference>
<dbReference type="Proteomes" id="UP000235460">
    <property type="component" value="Unassembled WGS sequence"/>
</dbReference>
<dbReference type="PIRSF" id="PIRSF004505">
    <property type="entry name" value="MT_bac"/>
    <property type="match status" value="1"/>
</dbReference>
<sequence length="156" mass="18066">MLQKIKILMPGPIKFNFVKEGLEYYLNKIKVFVPVEAFFPKVKTKGLKRELKIKKEEEALKKYISDKEYLIVLDEKGKVFKSIELAKNLENLIQTQTFITFIIGGEEGLSEIIKNSAKELWSLSSLTLNHEIALLILVEALYRSFTIIKGMPYHKE</sequence>
<keyword evidence="5" id="KW-0963">Cytoplasm</keyword>
<dbReference type="PANTHER" id="PTHR33603">
    <property type="entry name" value="METHYLTRANSFERASE"/>
    <property type="match status" value="1"/>
</dbReference>
<keyword evidence="2 5" id="KW-0808">Transferase</keyword>
<proteinExistence type="inferred from homology"/>
<dbReference type="GO" id="GO:0070038">
    <property type="term" value="F:rRNA (pseudouridine-N3-)-methyltransferase activity"/>
    <property type="evidence" value="ECO:0007669"/>
    <property type="project" value="UniProtKB-UniRule"/>
</dbReference>
<comment type="function">
    <text evidence="5">Specifically methylates the pseudouridine at position 1915 (m3Psi1915) in 23S rRNA.</text>
</comment>
<feature type="binding site" evidence="5">
    <location>
        <position position="73"/>
    </location>
    <ligand>
        <name>S-adenosyl-L-methionine</name>
        <dbReference type="ChEBI" id="CHEBI:59789"/>
    </ligand>
</feature>
<evidence type="ECO:0000256" key="3">
    <source>
        <dbReference type="ARBA" id="ARBA00022691"/>
    </source>
</evidence>
<evidence type="ECO:0000256" key="1">
    <source>
        <dbReference type="ARBA" id="ARBA00022603"/>
    </source>
</evidence>
<evidence type="ECO:0000256" key="4">
    <source>
        <dbReference type="ARBA" id="ARBA00038303"/>
    </source>
</evidence>
<dbReference type="InterPro" id="IPR029026">
    <property type="entry name" value="tRNA_m1G_MTases_N"/>
</dbReference>
<keyword evidence="3 5" id="KW-0949">S-adenosyl-L-methionine</keyword>
<organism evidence="6 7">
    <name type="scientific">Thermodesulfobacterium geofontis</name>
    <dbReference type="NCBI Taxonomy" id="1295609"/>
    <lineage>
        <taxon>Bacteria</taxon>
        <taxon>Pseudomonadati</taxon>
        <taxon>Thermodesulfobacteriota</taxon>
        <taxon>Thermodesulfobacteria</taxon>
        <taxon>Thermodesulfobacteriales</taxon>
        <taxon>Thermodesulfobacteriaceae</taxon>
        <taxon>Thermodesulfobacterium</taxon>
    </lineage>
</organism>
<dbReference type="EC" id="2.1.1.177" evidence="5"/>
<name>A0A2N7PQ41_9BACT</name>
<comment type="similarity">
    <text evidence="4 5">Belongs to the RNA methyltransferase RlmH family.</text>
</comment>
<dbReference type="PANTHER" id="PTHR33603:SF1">
    <property type="entry name" value="RIBOSOMAL RNA LARGE SUBUNIT METHYLTRANSFERASE H"/>
    <property type="match status" value="1"/>
</dbReference>
<gene>
    <name evidence="5" type="primary">rlmH</name>
    <name evidence="6" type="ORF">C0190_00940</name>
</gene>
<dbReference type="InterPro" id="IPR003742">
    <property type="entry name" value="RlmH-like"/>
</dbReference>
<evidence type="ECO:0000256" key="5">
    <source>
        <dbReference type="HAMAP-Rule" id="MF_00658"/>
    </source>
</evidence>
<evidence type="ECO:0000313" key="6">
    <source>
        <dbReference type="EMBL" id="PMP68779.1"/>
    </source>
</evidence>
<dbReference type="EMBL" id="PNIK01000014">
    <property type="protein sequence ID" value="PMP68779.1"/>
    <property type="molecule type" value="Genomic_DNA"/>
</dbReference>
<comment type="caution">
    <text evidence="6">The sequence shown here is derived from an EMBL/GenBank/DDBJ whole genome shotgun (WGS) entry which is preliminary data.</text>
</comment>
<evidence type="ECO:0000313" key="7">
    <source>
        <dbReference type="Proteomes" id="UP000235460"/>
    </source>
</evidence>
<evidence type="ECO:0000256" key="2">
    <source>
        <dbReference type="ARBA" id="ARBA00022679"/>
    </source>
</evidence>
<dbReference type="Pfam" id="PF02590">
    <property type="entry name" value="SPOUT_MTase"/>
    <property type="match status" value="1"/>
</dbReference>